<dbReference type="AlphaFoldDB" id="A0A8J3MWV3"/>
<proteinExistence type="predicted"/>
<feature type="transmembrane region" description="Helical" evidence="1">
    <location>
        <begin position="260"/>
        <end position="282"/>
    </location>
</feature>
<gene>
    <name evidence="2" type="ORF">KSX_72260</name>
</gene>
<accession>A0A8J3MWV3</accession>
<feature type="transmembrane region" description="Helical" evidence="1">
    <location>
        <begin position="78"/>
        <end position="98"/>
    </location>
</feature>
<comment type="caution">
    <text evidence="2">The sequence shown here is derived from an EMBL/GenBank/DDBJ whole genome shotgun (WGS) entry which is preliminary data.</text>
</comment>
<keyword evidence="1" id="KW-0812">Transmembrane</keyword>
<feature type="transmembrane region" description="Helical" evidence="1">
    <location>
        <begin position="149"/>
        <end position="171"/>
    </location>
</feature>
<evidence type="ECO:0000313" key="2">
    <source>
        <dbReference type="EMBL" id="GHO49063.1"/>
    </source>
</evidence>
<feature type="transmembrane region" description="Helical" evidence="1">
    <location>
        <begin position="219"/>
        <end position="239"/>
    </location>
</feature>
<organism evidence="2 3">
    <name type="scientific">Ktedonospora formicarum</name>
    <dbReference type="NCBI Taxonomy" id="2778364"/>
    <lineage>
        <taxon>Bacteria</taxon>
        <taxon>Bacillati</taxon>
        <taxon>Chloroflexota</taxon>
        <taxon>Ktedonobacteria</taxon>
        <taxon>Ktedonobacterales</taxon>
        <taxon>Ktedonobacteraceae</taxon>
        <taxon>Ktedonospora</taxon>
    </lineage>
</organism>
<feature type="transmembrane region" description="Helical" evidence="1">
    <location>
        <begin position="110"/>
        <end position="129"/>
    </location>
</feature>
<feature type="transmembrane region" description="Helical" evidence="1">
    <location>
        <begin position="20"/>
        <end position="38"/>
    </location>
</feature>
<name>A0A8J3MWV3_9CHLR</name>
<dbReference type="RefSeq" id="WP_220198177.1">
    <property type="nucleotide sequence ID" value="NZ_BNJF01000004.1"/>
</dbReference>
<keyword evidence="1" id="KW-0472">Membrane</keyword>
<dbReference type="EMBL" id="BNJF01000004">
    <property type="protein sequence ID" value="GHO49063.1"/>
    <property type="molecule type" value="Genomic_DNA"/>
</dbReference>
<keyword evidence="3" id="KW-1185">Reference proteome</keyword>
<evidence type="ECO:0000256" key="1">
    <source>
        <dbReference type="SAM" id="Phobius"/>
    </source>
</evidence>
<feature type="transmembrane region" description="Helical" evidence="1">
    <location>
        <begin position="192"/>
        <end position="213"/>
    </location>
</feature>
<keyword evidence="1" id="KW-1133">Transmembrane helix</keyword>
<evidence type="ECO:0000313" key="3">
    <source>
        <dbReference type="Proteomes" id="UP000612362"/>
    </source>
</evidence>
<dbReference type="Proteomes" id="UP000612362">
    <property type="component" value="Unassembled WGS sequence"/>
</dbReference>
<protein>
    <submittedName>
        <fullName evidence="2">Uncharacterized protein</fullName>
    </submittedName>
</protein>
<sequence length="284" mass="30437">METSLSEEKRAVKQAAIARLDLLTIAAIGIVAYLLASITHEALGHGLAAILLGLHPQHVSSVDLEVSFVGVPDWKRQVVDAAGCSAQVIVAFLALGILSLIRTRDAHLRYFLWLLSTISLIIPGGYLMVLTFAGFGDWNSFVDGLPSPLLWKTALTLLGILISLLGLFLGARNLEPFAGYATNGPDSRRKRRITLTFTPYIAGSAALTLSAIFNPVSPMLILISGAAASFGGTAFLMAINSVARKPPATVPKMPVTPIRNWFWICCGLVALFIYFIVLGPGLPR</sequence>
<reference evidence="2" key="1">
    <citation type="submission" date="2020-10" db="EMBL/GenBank/DDBJ databases">
        <title>Taxonomic study of unclassified bacteria belonging to the class Ktedonobacteria.</title>
        <authorList>
            <person name="Yabe S."/>
            <person name="Wang C.M."/>
            <person name="Zheng Y."/>
            <person name="Sakai Y."/>
            <person name="Cavaletti L."/>
            <person name="Monciardini P."/>
            <person name="Donadio S."/>
        </authorList>
    </citation>
    <scope>NUCLEOTIDE SEQUENCE</scope>
    <source>
        <strain evidence="2">SOSP1-1</strain>
    </source>
</reference>